<keyword evidence="4" id="KW-1185">Reference proteome</keyword>
<dbReference type="AlphaFoldDB" id="A0A395HTA7"/>
<feature type="chain" id="PRO_5017240108" evidence="2">
    <location>
        <begin position="21"/>
        <end position="101"/>
    </location>
</feature>
<dbReference type="VEuPathDB" id="FungiDB:BO97DRAFT_406412"/>
<feature type="compositionally biased region" description="Basic and acidic residues" evidence="1">
    <location>
        <begin position="30"/>
        <end position="42"/>
    </location>
</feature>
<name>A0A395HTA7_ASPHC</name>
<feature type="signal peptide" evidence="2">
    <location>
        <begin position="1"/>
        <end position="20"/>
    </location>
</feature>
<reference evidence="3 4" key="1">
    <citation type="submission" date="2018-02" db="EMBL/GenBank/DDBJ databases">
        <title>The genomes of Aspergillus section Nigri reveals drivers in fungal speciation.</title>
        <authorList>
            <consortium name="DOE Joint Genome Institute"/>
            <person name="Vesth T.C."/>
            <person name="Nybo J."/>
            <person name="Theobald S."/>
            <person name="Brandl J."/>
            <person name="Frisvad J.C."/>
            <person name="Nielsen K.F."/>
            <person name="Lyhne E.K."/>
            <person name="Kogle M.E."/>
            <person name="Kuo A."/>
            <person name="Riley R."/>
            <person name="Clum A."/>
            <person name="Nolan M."/>
            <person name="Lipzen A."/>
            <person name="Salamov A."/>
            <person name="Henrissat B."/>
            <person name="Wiebenga A."/>
            <person name="De vries R.P."/>
            <person name="Grigoriev I.V."/>
            <person name="Mortensen U.H."/>
            <person name="Andersen M.R."/>
            <person name="Baker S.E."/>
        </authorList>
    </citation>
    <scope>NUCLEOTIDE SEQUENCE [LARGE SCALE GENOMIC DNA]</scope>
    <source>
        <strain evidence="3 4">CBS 101889</strain>
    </source>
</reference>
<evidence type="ECO:0000313" key="3">
    <source>
        <dbReference type="EMBL" id="RAL11192.1"/>
    </source>
</evidence>
<keyword evidence="2" id="KW-0732">Signal</keyword>
<organism evidence="3 4">
    <name type="scientific">Aspergillus homomorphus (strain CBS 101889)</name>
    <dbReference type="NCBI Taxonomy" id="1450537"/>
    <lineage>
        <taxon>Eukaryota</taxon>
        <taxon>Fungi</taxon>
        <taxon>Dikarya</taxon>
        <taxon>Ascomycota</taxon>
        <taxon>Pezizomycotina</taxon>
        <taxon>Eurotiomycetes</taxon>
        <taxon>Eurotiomycetidae</taxon>
        <taxon>Eurotiales</taxon>
        <taxon>Aspergillaceae</taxon>
        <taxon>Aspergillus</taxon>
        <taxon>Aspergillus subgen. Circumdati</taxon>
    </lineage>
</organism>
<gene>
    <name evidence="3" type="ORF">BO97DRAFT_406412</name>
</gene>
<dbReference type="EMBL" id="KZ824290">
    <property type="protein sequence ID" value="RAL11192.1"/>
    <property type="molecule type" value="Genomic_DNA"/>
</dbReference>
<protein>
    <submittedName>
        <fullName evidence="3">Uncharacterized protein</fullName>
    </submittedName>
</protein>
<dbReference type="Proteomes" id="UP000248961">
    <property type="component" value="Unassembled WGS sequence"/>
</dbReference>
<dbReference type="RefSeq" id="XP_025550346.1">
    <property type="nucleotide sequence ID" value="XM_025695414.1"/>
</dbReference>
<evidence type="ECO:0000313" key="4">
    <source>
        <dbReference type="Proteomes" id="UP000248961"/>
    </source>
</evidence>
<evidence type="ECO:0000256" key="2">
    <source>
        <dbReference type="SAM" id="SignalP"/>
    </source>
</evidence>
<accession>A0A395HTA7</accession>
<feature type="region of interest" description="Disordered" evidence="1">
    <location>
        <begin position="19"/>
        <end position="42"/>
    </location>
</feature>
<evidence type="ECO:0000256" key="1">
    <source>
        <dbReference type="SAM" id="MobiDB-lite"/>
    </source>
</evidence>
<proteinExistence type="predicted"/>
<dbReference type="GeneID" id="37199703"/>
<sequence length="101" mass="10215">MKTFHLLFAILLASTQAIAADPPTNPSDTKPPDPKNPGPDDCKGSCNEAKTSVCTTCAVETTHYSTTRPAVVTAVDSATVCSWATTSACAGGCDNGAGGPK</sequence>